<evidence type="ECO:0000256" key="1">
    <source>
        <dbReference type="SAM" id="MobiDB-lite"/>
    </source>
</evidence>
<protein>
    <recommendedName>
        <fullName evidence="2">VQ domain-containing protein</fullName>
    </recommendedName>
</protein>
<evidence type="ECO:0000313" key="3">
    <source>
        <dbReference type="EMBL" id="KAJ8440266.1"/>
    </source>
</evidence>
<name>A0A9Q1QG30_9CARY</name>
<sequence>MNPQGFMTQNQHQPIHREFTSTIQGPRPSPLHINKTSSSCSSHYSDNKNKKNKPVIIYARSPRVFHTSPQDFMALVQSLTGRDRSPTSDKPSKIDGVAHANARTKNVNTSSSRLVSPKMIFFSPRKIMSMSDIPLYTPTDRDSLIIILTYVLDTIFSNEQI</sequence>
<dbReference type="Pfam" id="PF05678">
    <property type="entry name" value="VQ"/>
    <property type="match status" value="1"/>
</dbReference>
<organism evidence="3 4">
    <name type="scientific">Carnegiea gigantea</name>
    <dbReference type="NCBI Taxonomy" id="171969"/>
    <lineage>
        <taxon>Eukaryota</taxon>
        <taxon>Viridiplantae</taxon>
        <taxon>Streptophyta</taxon>
        <taxon>Embryophyta</taxon>
        <taxon>Tracheophyta</taxon>
        <taxon>Spermatophyta</taxon>
        <taxon>Magnoliopsida</taxon>
        <taxon>eudicotyledons</taxon>
        <taxon>Gunneridae</taxon>
        <taxon>Pentapetalae</taxon>
        <taxon>Caryophyllales</taxon>
        <taxon>Cactineae</taxon>
        <taxon>Cactaceae</taxon>
        <taxon>Cactoideae</taxon>
        <taxon>Echinocereeae</taxon>
        <taxon>Carnegiea</taxon>
    </lineage>
</organism>
<feature type="region of interest" description="Disordered" evidence="1">
    <location>
        <begin position="23"/>
        <end position="48"/>
    </location>
</feature>
<evidence type="ECO:0000259" key="2">
    <source>
        <dbReference type="Pfam" id="PF05678"/>
    </source>
</evidence>
<dbReference type="InterPro" id="IPR039607">
    <property type="entry name" value="VQ_8/17/18/20/21/25"/>
</dbReference>
<evidence type="ECO:0000313" key="4">
    <source>
        <dbReference type="Proteomes" id="UP001153076"/>
    </source>
</evidence>
<feature type="compositionally biased region" description="Polar residues" evidence="1">
    <location>
        <begin position="34"/>
        <end position="44"/>
    </location>
</feature>
<dbReference type="PANTHER" id="PTHR33143">
    <property type="entry name" value="F16F4.1 PROTEIN-RELATED"/>
    <property type="match status" value="1"/>
</dbReference>
<proteinExistence type="predicted"/>
<comment type="caution">
    <text evidence="3">The sequence shown here is derived from an EMBL/GenBank/DDBJ whole genome shotgun (WGS) entry which is preliminary data.</text>
</comment>
<dbReference type="PANTHER" id="PTHR33143:SF6">
    <property type="entry name" value="OS08G0102900 PROTEIN"/>
    <property type="match status" value="1"/>
</dbReference>
<reference evidence="3" key="1">
    <citation type="submission" date="2022-04" db="EMBL/GenBank/DDBJ databases">
        <title>Carnegiea gigantea Genome sequencing and assembly v2.</title>
        <authorList>
            <person name="Copetti D."/>
            <person name="Sanderson M.J."/>
            <person name="Burquez A."/>
            <person name="Wojciechowski M.F."/>
        </authorList>
    </citation>
    <scope>NUCLEOTIDE SEQUENCE</scope>
    <source>
        <strain evidence="3">SGP5-SGP5p</strain>
        <tissue evidence="3">Aerial part</tissue>
    </source>
</reference>
<dbReference type="OrthoDB" id="1917757at2759"/>
<dbReference type="AlphaFoldDB" id="A0A9Q1QG30"/>
<feature type="domain" description="VQ" evidence="2">
    <location>
        <begin position="61"/>
        <end position="84"/>
    </location>
</feature>
<dbReference type="GO" id="GO:0005634">
    <property type="term" value="C:nucleus"/>
    <property type="evidence" value="ECO:0007669"/>
    <property type="project" value="TreeGrafter"/>
</dbReference>
<keyword evidence="4" id="KW-1185">Reference proteome</keyword>
<gene>
    <name evidence="3" type="ORF">Cgig2_001601</name>
</gene>
<dbReference type="InterPro" id="IPR008889">
    <property type="entry name" value="VQ"/>
</dbReference>
<dbReference type="Proteomes" id="UP001153076">
    <property type="component" value="Unassembled WGS sequence"/>
</dbReference>
<accession>A0A9Q1QG30</accession>
<dbReference type="EMBL" id="JAKOGI010000195">
    <property type="protein sequence ID" value="KAJ8440266.1"/>
    <property type="molecule type" value="Genomic_DNA"/>
</dbReference>